<organism evidence="4 5">
    <name type="scientific">Methylobacter tundripaludum (strain ATCC BAA-1195 / DSM 17260 / SV96)</name>
    <dbReference type="NCBI Taxonomy" id="697282"/>
    <lineage>
        <taxon>Bacteria</taxon>
        <taxon>Pseudomonadati</taxon>
        <taxon>Pseudomonadota</taxon>
        <taxon>Gammaproteobacteria</taxon>
        <taxon>Methylococcales</taxon>
        <taxon>Methylococcaceae</taxon>
        <taxon>Methylobacter</taxon>
    </lineage>
</organism>
<dbReference type="AlphaFoldDB" id="G3J0D4"/>
<dbReference type="RefSeq" id="WP_006893016.1">
    <property type="nucleotide sequence ID" value="NZ_JH109153.1"/>
</dbReference>
<dbReference type="InterPro" id="IPR008900">
    <property type="entry name" value="Zot_N"/>
</dbReference>
<accession>G3J0D4</accession>
<sequence>MIIFHEGLAGSGKSYEAAINQIIPALQKGRMVYAYIEGLNHEKFSEVTGLPLPVIQNLLRQLTKEQVKDVQVHVANDSLVIIDELQDFFPAGRATLDPGITEFVTQHRHRGIDIICMGQDSRDCHMLWKRRIDTLIRFVKRDAIGQPDAYTWTTYKQQAGKFVQLRSGKGTYDKKNFGLYASHTEGVSSIDAHKDDRTNVLKSAAFTFYIPLFLIALVVAVYYLYGFLSGRSSPVKASTAPSAEIRPSTPEKQEQSKAAPPQPAPQPKPPPPSDTDYLEKYLTEYRPRLVALIEDKKKNKMVAHIEFIDTSNRVFERLNIPQIVAFGYVVERKPYGLLLRRGDKRYPVTSFPIERSEGVTRHPEDSRNFAAR</sequence>
<feature type="region of interest" description="Disordered" evidence="1">
    <location>
        <begin position="233"/>
        <end position="277"/>
    </location>
</feature>
<name>G3J0D4_METTV</name>
<evidence type="ECO:0000313" key="5">
    <source>
        <dbReference type="Proteomes" id="UP000004664"/>
    </source>
</evidence>
<keyword evidence="2" id="KW-0472">Membrane</keyword>
<dbReference type="EMBL" id="JH109153">
    <property type="protein sequence ID" value="EGW20656.1"/>
    <property type="molecule type" value="Genomic_DNA"/>
</dbReference>
<feature type="compositionally biased region" description="Pro residues" evidence="1">
    <location>
        <begin position="260"/>
        <end position="273"/>
    </location>
</feature>
<protein>
    <submittedName>
        <fullName evidence="4">Zonular occludens toxin</fullName>
    </submittedName>
</protein>
<dbReference type="HOGENOM" id="CLU_052170_0_0_6"/>
<proteinExistence type="predicted"/>
<dbReference type="Proteomes" id="UP000004664">
    <property type="component" value="Unassembled WGS sequence"/>
</dbReference>
<dbReference type="eggNOG" id="COG4128">
    <property type="taxonomic scope" value="Bacteria"/>
</dbReference>
<feature type="domain" description="Zona occludens toxin N-terminal" evidence="3">
    <location>
        <begin position="1"/>
        <end position="186"/>
    </location>
</feature>
<keyword evidence="2" id="KW-0812">Transmembrane</keyword>
<dbReference type="STRING" id="697282.Mettu_3805"/>
<dbReference type="Pfam" id="PF05707">
    <property type="entry name" value="Zot"/>
    <property type="match status" value="1"/>
</dbReference>
<dbReference type="InterPro" id="IPR027417">
    <property type="entry name" value="P-loop_NTPase"/>
</dbReference>
<evidence type="ECO:0000256" key="1">
    <source>
        <dbReference type="SAM" id="MobiDB-lite"/>
    </source>
</evidence>
<evidence type="ECO:0000256" key="2">
    <source>
        <dbReference type="SAM" id="Phobius"/>
    </source>
</evidence>
<keyword evidence="2" id="KW-1133">Transmembrane helix</keyword>
<feature type="transmembrane region" description="Helical" evidence="2">
    <location>
        <begin position="206"/>
        <end position="228"/>
    </location>
</feature>
<evidence type="ECO:0000259" key="3">
    <source>
        <dbReference type="Pfam" id="PF05707"/>
    </source>
</evidence>
<evidence type="ECO:0000313" key="4">
    <source>
        <dbReference type="EMBL" id="EGW20656.1"/>
    </source>
</evidence>
<keyword evidence="5" id="KW-1185">Reference proteome</keyword>
<dbReference type="OrthoDB" id="8809170at2"/>
<gene>
    <name evidence="4" type="ORF">Mettu_3805</name>
</gene>
<reference evidence="4 5" key="1">
    <citation type="submission" date="2011-06" db="EMBL/GenBank/DDBJ databases">
        <title>Genomic sequence of Methylobacter tundripaludum SV96.</title>
        <authorList>
            <consortium name="US DOE Joint Genome Institute"/>
            <person name="Lucas S."/>
            <person name="Han J."/>
            <person name="Lapidus A."/>
            <person name="Cheng J.-F."/>
            <person name="Goodwin L."/>
            <person name="Pitluck S."/>
            <person name="Held B."/>
            <person name="Detter J.C."/>
            <person name="Han C."/>
            <person name="Tapia R."/>
            <person name="Land M."/>
            <person name="Hauser L."/>
            <person name="Kyrpides N."/>
            <person name="Ivanova N."/>
            <person name="Ovchinnikova G."/>
            <person name="Pagani I."/>
            <person name="Klotz M.G."/>
            <person name="Dispirito A.A."/>
            <person name="Murrell J.C."/>
            <person name="Dunfield P."/>
            <person name="Kalyuzhnaya M.G."/>
            <person name="Svenning M."/>
            <person name="Trotsenko Y.A."/>
            <person name="Stein L.Y."/>
            <person name="Woyke T."/>
        </authorList>
    </citation>
    <scope>NUCLEOTIDE SEQUENCE [LARGE SCALE GENOMIC DNA]</scope>
    <source>
        <strain evidence="5">ATCC BAA-1195 / DSM 17260 / SV96</strain>
    </source>
</reference>
<dbReference type="Gene3D" id="3.40.50.300">
    <property type="entry name" value="P-loop containing nucleotide triphosphate hydrolases"/>
    <property type="match status" value="1"/>
</dbReference>